<evidence type="ECO:0000256" key="3">
    <source>
        <dbReference type="ARBA" id="ARBA00022741"/>
    </source>
</evidence>
<dbReference type="InterPro" id="IPR030394">
    <property type="entry name" value="G_HFLX_dom"/>
</dbReference>
<evidence type="ECO:0000256" key="9">
    <source>
        <dbReference type="SAM" id="MobiDB-lite"/>
    </source>
</evidence>
<dbReference type="GO" id="GO:0005737">
    <property type="term" value="C:cytoplasm"/>
    <property type="evidence" value="ECO:0007669"/>
    <property type="project" value="UniProtKB-SubCell"/>
</dbReference>
<dbReference type="PRINTS" id="PR00326">
    <property type="entry name" value="GTP1OBG"/>
</dbReference>
<dbReference type="Gene3D" id="3.40.50.11060">
    <property type="entry name" value="GTPase HflX, N-terminal domain"/>
    <property type="match status" value="1"/>
</dbReference>
<dbReference type="Pfam" id="PF01926">
    <property type="entry name" value="MMR_HSR1"/>
    <property type="match status" value="1"/>
</dbReference>
<comment type="subunit">
    <text evidence="6">Monomer. Associates with the 50S ribosomal subunit.</text>
</comment>
<dbReference type="GO" id="GO:0003924">
    <property type="term" value="F:GTPase activity"/>
    <property type="evidence" value="ECO:0007669"/>
    <property type="project" value="UniProtKB-UniRule"/>
</dbReference>
<evidence type="ECO:0000256" key="8">
    <source>
        <dbReference type="PIRSR" id="PIRSR006809-2"/>
    </source>
</evidence>
<dbReference type="GO" id="GO:0046872">
    <property type="term" value="F:metal ion binding"/>
    <property type="evidence" value="ECO:0007669"/>
    <property type="project" value="UniProtKB-KW"/>
</dbReference>
<dbReference type="Pfam" id="PF16360">
    <property type="entry name" value="GTP-bdg_M"/>
    <property type="match status" value="1"/>
</dbReference>
<dbReference type="HOGENOM" id="CLU_019597_2_2_9"/>
<keyword evidence="1 6" id="KW-0963">Cytoplasm</keyword>
<dbReference type="KEGG" id="lho:LOOC260_119070"/>
<keyword evidence="5 6" id="KW-0342">GTP-binding</keyword>
<dbReference type="PROSITE" id="PS51705">
    <property type="entry name" value="G_HFLX"/>
    <property type="match status" value="1"/>
</dbReference>
<dbReference type="PANTHER" id="PTHR10229:SF4">
    <property type="entry name" value="GTPASE HFLX"/>
    <property type="match status" value="1"/>
</dbReference>
<feature type="binding site" evidence="7">
    <location>
        <begin position="240"/>
        <end position="244"/>
    </location>
    <ligand>
        <name>GTP</name>
        <dbReference type="ChEBI" id="CHEBI:37565"/>
    </ligand>
</feature>
<keyword evidence="2 8" id="KW-0479">Metal-binding</keyword>
<feature type="region of interest" description="Disordered" evidence="9">
    <location>
        <begin position="143"/>
        <end position="163"/>
    </location>
</feature>
<keyword evidence="4 8" id="KW-0460">Magnesium</keyword>
<dbReference type="NCBIfam" id="TIGR03156">
    <property type="entry name" value="GTP_HflX"/>
    <property type="match status" value="1"/>
</dbReference>
<dbReference type="InterPro" id="IPR025121">
    <property type="entry name" value="GTPase_HflX_N"/>
</dbReference>
<dbReference type="InterPro" id="IPR027417">
    <property type="entry name" value="P-loop_NTPase"/>
</dbReference>
<dbReference type="Proteomes" id="UP000031620">
    <property type="component" value="Chromosome"/>
</dbReference>
<dbReference type="Gene3D" id="3.40.50.300">
    <property type="entry name" value="P-loop containing nucleotide triphosphate hydrolases"/>
    <property type="match status" value="1"/>
</dbReference>
<feature type="binding site" evidence="7">
    <location>
        <begin position="328"/>
        <end position="331"/>
    </location>
    <ligand>
        <name>GTP</name>
        <dbReference type="ChEBI" id="CHEBI:37565"/>
    </ligand>
</feature>
<sequence length="429" mass="47991">MANVEATRPVIIAGLNNNQANFDYSMDELKNLVIANNMTAKETMIQNLERPNPATYFGKGKVEELAQLAAAQEVDTVVVNGELSPSQIRNLEEQAKIRIMDRTALILEIFAQRAQTKEAKLQVQIAQLRYRLPRLRTSVNEQLDQQTGAGGGSFTNRGAGETKLEMNRRTIKNSISHLRGELAEIDKSAVTRRAQRDKNDIPTAALVGYTNAGKSTIMNSLIKMFGIDDEKQVFEKDMLFATLDTSVRQLTLPDNKQFLLSDTVGFVSQLPTHLVEAFKSTLAEAAQADVLIQVIDYSDPHYKEMMQTTADTLDEIGIKDIPMINVFNKADKLTIDYPALEGDDQIVLSAKDPKSLEMLVDLIRQHLFKDYVTADLLIPFSDGDVVSFLNDAANIIKTEYVENGTKLTVELSKVDLQRFKKYIVLKKDE</sequence>
<dbReference type="SUPFAM" id="SSF52540">
    <property type="entry name" value="P-loop containing nucleoside triphosphate hydrolases"/>
    <property type="match status" value="1"/>
</dbReference>
<dbReference type="Pfam" id="PF13167">
    <property type="entry name" value="GTP-bdg_N"/>
    <property type="match status" value="1"/>
</dbReference>
<keyword evidence="3 6" id="KW-0547">Nucleotide-binding</keyword>
<dbReference type="PANTHER" id="PTHR10229">
    <property type="entry name" value="GTP-BINDING PROTEIN HFLX"/>
    <property type="match status" value="1"/>
</dbReference>
<evidence type="ECO:0000256" key="5">
    <source>
        <dbReference type="ARBA" id="ARBA00023134"/>
    </source>
</evidence>
<dbReference type="InterPro" id="IPR032305">
    <property type="entry name" value="GTP-bd_M"/>
</dbReference>
<evidence type="ECO:0000313" key="12">
    <source>
        <dbReference type="Proteomes" id="UP000031620"/>
    </source>
</evidence>
<feature type="binding site" evidence="8">
    <location>
        <position position="242"/>
    </location>
    <ligand>
        <name>Mg(2+)</name>
        <dbReference type="ChEBI" id="CHEBI:18420"/>
    </ligand>
</feature>
<comment type="similarity">
    <text evidence="6">Belongs to the TRAFAC class OBG-HflX-like GTPase superfamily. HflX GTPase family.</text>
</comment>
<protein>
    <recommendedName>
        <fullName evidence="6">GTPase HflX</fullName>
    </recommendedName>
    <alternativeName>
        <fullName evidence="6">GTP-binding protein HflX</fullName>
    </alternativeName>
</protein>
<dbReference type="AlphaFoldDB" id="A0A0A1GZI2"/>
<evidence type="ECO:0000256" key="2">
    <source>
        <dbReference type="ARBA" id="ARBA00022723"/>
    </source>
</evidence>
<evidence type="ECO:0000259" key="10">
    <source>
        <dbReference type="PROSITE" id="PS51705"/>
    </source>
</evidence>
<dbReference type="EMBL" id="AP014680">
    <property type="protein sequence ID" value="BAP86413.1"/>
    <property type="molecule type" value="Genomic_DNA"/>
</dbReference>
<evidence type="ECO:0000256" key="6">
    <source>
        <dbReference type="HAMAP-Rule" id="MF_00900"/>
    </source>
</evidence>
<dbReference type="GO" id="GO:0043022">
    <property type="term" value="F:ribosome binding"/>
    <property type="evidence" value="ECO:0007669"/>
    <property type="project" value="TreeGrafter"/>
</dbReference>
<name>A0A0A1GZI2_9LACO</name>
<dbReference type="InterPro" id="IPR042108">
    <property type="entry name" value="GTPase_HflX_N_sf"/>
</dbReference>
<reference evidence="11 12" key="1">
    <citation type="submission" date="2014-11" db="EMBL/GenBank/DDBJ databases">
        <title>Complete genome sequence and analysis of Lactobacillus hokkaidonensis LOOC260T.</title>
        <authorList>
            <person name="Tanizawa Y."/>
            <person name="Tohno M."/>
            <person name="Kaminuma E."/>
            <person name="Nakamura Y."/>
            <person name="Arita M."/>
        </authorList>
    </citation>
    <scope>NUCLEOTIDE SEQUENCE [LARGE SCALE GENOMIC DNA]</scope>
    <source>
        <strain evidence="11 12">LOOC260</strain>
    </source>
</reference>
<evidence type="ECO:0000256" key="7">
    <source>
        <dbReference type="PIRSR" id="PIRSR006809-1"/>
    </source>
</evidence>
<feature type="domain" description="Hflx-type G" evidence="10">
    <location>
        <begin position="202"/>
        <end position="371"/>
    </location>
</feature>
<dbReference type="HAMAP" id="MF_00900">
    <property type="entry name" value="GTPase_HflX"/>
    <property type="match status" value="1"/>
</dbReference>
<evidence type="ECO:0000256" key="4">
    <source>
        <dbReference type="ARBA" id="ARBA00022842"/>
    </source>
</evidence>
<dbReference type="PIRSF" id="PIRSF006809">
    <property type="entry name" value="GTP-binding_hflX_prd"/>
    <property type="match status" value="1"/>
</dbReference>
<feature type="binding site" evidence="7">
    <location>
        <begin position="208"/>
        <end position="215"/>
    </location>
    <ligand>
        <name>GTP</name>
        <dbReference type="ChEBI" id="CHEBI:37565"/>
    </ligand>
</feature>
<evidence type="ECO:0000256" key="1">
    <source>
        <dbReference type="ARBA" id="ARBA00022490"/>
    </source>
</evidence>
<dbReference type="FunFam" id="3.40.50.11060:FF:000001">
    <property type="entry name" value="GTPase HflX"/>
    <property type="match status" value="1"/>
</dbReference>
<dbReference type="FunFam" id="3.40.50.300:FF:001198">
    <property type="entry name" value="GTPase HflX"/>
    <property type="match status" value="1"/>
</dbReference>
<dbReference type="Gene3D" id="6.10.250.2860">
    <property type="match status" value="1"/>
</dbReference>
<comment type="function">
    <text evidence="6">GTPase that associates with the 50S ribosomal subunit and may have a role during protein synthesis or ribosome biogenesis.</text>
</comment>
<comment type="subcellular location">
    <subcellularLocation>
        <location evidence="6">Cytoplasm</location>
    </subcellularLocation>
    <text evidence="6">May associate with membranes.</text>
</comment>
<accession>A0A0A1GZI2</accession>
<dbReference type="GO" id="GO:0005525">
    <property type="term" value="F:GTP binding"/>
    <property type="evidence" value="ECO:0007669"/>
    <property type="project" value="UniProtKB-UniRule"/>
</dbReference>
<dbReference type="STRING" id="1291742.LOOC260_119070"/>
<evidence type="ECO:0000313" key="11">
    <source>
        <dbReference type="EMBL" id="BAP86413.1"/>
    </source>
</evidence>
<feature type="binding site" evidence="7">
    <location>
        <begin position="349"/>
        <end position="351"/>
    </location>
    <ligand>
        <name>GTP</name>
        <dbReference type="ChEBI" id="CHEBI:37565"/>
    </ligand>
</feature>
<gene>
    <name evidence="6" type="primary">hflX</name>
    <name evidence="11" type="ORF">LOOC260_119070</name>
</gene>
<feature type="binding site" evidence="7">
    <location>
        <begin position="262"/>
        <end position="265"/>
    </location>
    <ligand>
        <name>GTP</name>
        <dbReference type="ChEBI" id="CHEBI:37565"/>
    </ligand>
</feature>
<feature type="binding site" evidence="8">
    <location>
        <position position="215"/>
    </location>
    <ligand>
        <name>Mg(2+)</name>
        <dbReference type="ChEBI" id="CHEBI:18420"/>
    </ligand>
</feature>
<proteinExistence type="inferred from homology"/>
<dbReference type="CDD" id="cd01878">
    <property type="entry name" value="HflX"/>
    <property type="match status" value="1"/>
</dbReference>
<organism evidence="11 12">
    <name type="scientific">Paucilactobacillus hokkaidonensis JCM 18461</name>
    <dbReference type="NCBI Taxonomy" id="1291742"/>
    <lineage>
        <taxon>Bacteria</taxon>
        <taxon>Bacillati</taxon>
        <taxon>Bacillota</taxon>
        <taxon>Bacilli</taxon>
        <taxon>Lactobacillales</taxon>
        <taxon>Lactobacillaceae</taxon>
        <taxon>Paucilactobacillus</taxon>
    </lineage>
</organism>
<dbReference type="InterPro" id="IPR016496">
    <property type="entry name" value="GTPase_HflX"/>
</dbReference>
<dbReference type="RefSeq" id="WP_041094467.1">
    <property type="nucleotide sequence ID" value="NZ_AP014680.1"/>
</dbReference>
<comment type="cofactor">
    <cofactor evidence="8">
        <name>Mg(2+)</name>
        <dbReference type="ChEBI" id="CHEBI:18420"/>
    </cofactor>
</comment>
<dbReference type="InterPro" id="IPR006073">
    <property type="entry name" value="GTP-bd"/>
</dbReference>